<keyword evidence="5" id="KW-1185">Reference proteome</keyword>
<feature type="coiled-coil region" evidence="1">
    <location>
        <begin position="684"/>
        <end position="746"/>
    </location>
</feature>
<evidence type="ECO:0000256" key="3">
    <source>
        <dbReference type="SAM" id="Phobius"/>
    </source>
</evidence>
<keyword evidence="3" id="KW-0472">Membrane</keyword>
<evidence type="ECO:0000256" key="1">
    <source>
        <dbReference type="SAM" id="Coils"/>
    </source>
</evidence>
<feature type="region of interest" description="Disordered" evidence="2">
    <location>
        <begin position="426"/>
        <end position="446"/>
    </location>
</feature>
<dbReference type="EMBL" id="NBNE01000601">
    <property type="protein sequence ID" value="OWZ18357.1"/>
    <property type="molecule type" value="Genomic_DNA"/>
</dbReference>
<name>A0A225WMW4_9STRA</name>
<evidence type="ECO:0008006" key="6">
    <source>
        <dbReference type="Google" id="ProtNLM"/>
    </source>
</evidence>
<dbReference type="STRING" id="4795.A0A225WMW4"/>
<keyword evidence="1" id="KW-0175">Coiled coil</keyword>
<feature type="transmembrane region" description="Helical" evidence="3">
    <location>
        <begin position="314"/>
        <end position="339"/>
    </location>
</feature>
<gene>
    <name evidence="4" type="ORF">PHMEG_0007573</name>
</gene>
<evidence type="ECO:0000313" key="4">
    <source>
        <dbReference type="EMBL" id="OWZ18357.1"/>
    </source>
</evidence>
<dbReference type="Proteomes" id="UP000198211">
    <property type="component" value="Unassembled WGS sequence"/>
</dbReference>
<feature type="transmembrane region" description="Helical" evidence="3">
    <location>
        <begin position="345"/>
        <end position="367"/>
    </location>
</feature>
<feature type="transmembrane region" description="Helical" evidence="3">
    <location>
        <begin position="257"/>
        <end position="278"/>
    </location>
</feature>
<evidence type="ECO:0000313" key="5">
    <source>
        <dbReference type="Proteomes" id="UP000198211"/>
    </source>
</evidence>
<feature type="transmembrane region" description="Helical" evidence="3">
    <location>
        <begin position="121"/>
        <end position="137"/>
    </location>
</feature>
<dbReference type="OrthoDB" id="164113at2759"/>
<feature type="transmembrane region" description="Helical" evidence="3">
    <location>
        <begin position="67"/>
        <end position="86"/>
    </location>
</feature>
<feature type="transmembrane region" description="Helical" evidence="3">
    <location>
        <begin position="36"/>
        <end position="55"/>
    </location>
</feature>
<comment type="caution">
    <text evidence="4">The sequence shown here is derived from an EMBL/GenBank/DDBJ whole genome shotgun (WGS) entry which is preliminary data.</text>
</comment>
<accession>A0A225WMW4</accession>
<keyword evidence="3" id="KW-1133">Transmembrane helix</keyword>
<evidence type="ECO:0000256" key="2">
    <source>
        <dbReference type="SAM" id="MobiDB-lite"/>
    </source>
</evidence>
<proteinExistence type="predicted"/>
<protein>
    <recommendedName>
        <fullName evidence="6">Transmembrane protein</fullName>
    </recommendedName>
</protein>
<organism evidence="4 5">
    <name type="scientific">Phytophthora megakarya</name>
    <dbReference type="NCBI Taxonomy" id="4795"/>
    <lineage>
        <taxon>Eukaryota</taxon>
        <taxon>Sar</taxon>
        <taxon>Stramenopiles</taxon>
        <taxon>Oomycota</taxon>
        <taxon>Peronosporomycetes</taxon>
        <taxon>Peronosporales</taxon>
        <taxon>Peronosporaceae</taxon>
        <taxon>Phytophthora</taxon>
    </lineage>
</organism>
<feature type="transmembrane region" description="Helical" evidence="3">
    <location>
        <begin position="98"/>
        <end position="115"/>
    </location>
</feature>
<reference evidence="5" key="1">
    <citation type="submission" date="2017-03" db="EMBL/GenBank/DDBJ databases">
        <title>Phytopthora megakarya and P. palmivora, two closely related causual agents of cacao black pod achieved similar genome size and gene model numbers by different mechanisms.</title>
        <authorList>
            <person name="Ali S."/>
            <person name="Shao J."/>
            <person name="Larry D.J."/>
            <person name="Kronmiller B."/>
            <person name="Shen D."/>
            <person name="Strem M.D."/>
            <person name="Melnick R.L."/>
            <person name="Guiltinan M.J."/>
            <person name="Tyler B.M."/>
            <person name="Meinhardt L.W."/>
            <person name="Bailey B.A."/>
        </authorList>
    </citation>
    <scope>NUCLEOTIDE SEQUENCE [LARGE SCALE GENOMIC DNA]</scope>
    <source>
        <strain evidence="5">zdho120</strain>
    </source>
</reference>
<keyword evidence="3" id="KW-0812">Transmembrane</keyword>
<dbReference type="AlphaFoldDB" id="A0A225WMW4"/>
<sequence length="833" mass="93019">MERLHSTVRLNQFTLQFQDTALEKAYQAGLHPRKKALWLSSLLPAATSQILFALADGLDYPVENLLVTVPTRVLIAMLQVAMWLLVRWDLVQAKEQTMLLVSVASGIPTLLLYALQRASLCHWDALFVTFGLSFYTIPKVTSLGYVSSFYGSWATAVVYAFLTFVVRPSPRRAEGVLGVFFLVPMVWVFNTIAYYSEYNSRERFALRRRLRRESITLAVACTSARGEALLQGGEDDGWLLLHTLSLRGLIAANSNSTASFVVAVVLWGTFTLGGWTSLPDALKFVDEATGWAWFSHCAGVAVFLLVMTRRLRWLLVVPVVGTFLLWVMSLAIPASWIIFSAHSVGYSLLLASVVIAMGVFGWFVCAWRELVSFLTRSCFLYPQLQAGMEREYPLLVRIVSEYTAGFDPEILSARVPTATAIGAMRTQTSETAGSSAKKEGPTQQVSKRIAAVDKQQRQKSNCPQVRTNDEKVESSSCTQSIGSAEIKNVAAPPAETNCVIAADVSSEQKMVSVLPSFKPGKCFFCSKNEAEHFVPACGMWGKWAHWRMNQQHSLNNASIVSTSSGSVSKRAVTVSMCTSYYDLQNDKSQLETCLQSEEMKSIDLAKKLAACEAREQKFSLENVRLRAEFHAMQEKHAVDLRRTEVHLQQKIEGVQKEVNRVAHERKLQTKRSEIAQSLALQKRLETSERIIQENRERAQNAETEAVILRSTLLQSENDVIEWKTKAEELKSQLARMEIRLQQQIRTHGKASPCFGPSTLDFSFSSTASGGSSLDVSPVGVLQTLQPTGRLPYAQSLEIEGIRESSRQSQDEMDYSKRWRLFQTSSRNNSDATL</sequence>
<feature type="transmembrane region" description="Helical" evidence="3">
    <location>
        <begin position="175"/>
        <end position="195"/>
    </location>
</feature>
<feature type="transmembrane region" description="Helical" evidence="3">
    <location>
        <begin position="290"/>
        <end position="307"/>
    </location>
</feature>
<feature type="transmembrane region" description="Helical" evidence="3">
    <location>
        <begin position="149"/>
        <end position="169"/>
    </location>
</feature>